<dbReference type="EMBL" id="BPLR01021502">
    <property type="protein sequence ID" value="GIX90547.1"/>
    <property type="molecule type" value="Genomic_DNA"/>
</dbReference>
<name>A0AAV4P005_CAEEX</name>
<evidence type="ECO:0000313" key="1">
    <source>
        <dbReference type="EMBL" id="GIX90547.1"/>
    </source>
</evidence>
<evidence type="ECO:0000313" key="2">
    <source>
        <dbReference type="Proteomes" id="UP001054945"/>
    </source>
</evidence>
<dbReference type="AlphaFoldDB" id="A0AAV4P005"/>
<reference evidence="1 2" key="1">
    <citation type="submission" date="2021-06" db="EMBL/GenBank/DDBJ databases">
        <title>Caerostris extrusa draft genome.</title>
        <authorList>
            <person name="Kono N."/>
            <person name="Arakawa K."/>
        </authorList>
    </citation>
    <scope>NUCLEOTIDE SEQUENCE [LARGE SCALE GENOMIC DNA]</scope>
</reference>
<protein>
    <submittedName>
        <fullName evidence="1">Uncharacterized protein</fullName>
    </submittedName>
</protein>
<proteinExistence type="predicted"/>
<dbReference type="Proteomes" id="UP001054945">
    <property type="component" value="Unassembled WGS sequence"/>
</dbReference>
<organism evidence="1 2">
    <name type="scientific">Caerostris extrusa</name>
    <name type="common">Bark spider</name>
    <name type="synonym">Caerostris bankana</name>
    <dbReference type="NCBI Taxonomy" id="172846"/>
    <lineage>
        <taxon>Eukaryota</taxon>
        <taxon>Metazoa</taxon>
        <taxon>Ecdysozoa</taxon>
        <taxon>Arthropoda</taxon>
        <taxon>Chelicerata</taxon>
        <taxon>Arachnida</taxon>
        <taxon>Araneae</taxon>
        <taxon>Araneomorphae</taxon>
        <taxon>Entelegynae</taxon>
        <taxon>Araneoidea</taxon>
        <taxon>Araneidae</taxon>
        <taxon>Caerostris</taxon>
    </lineage>
</organism>
<keyword evidence="2" id="KW-1185">Reference proteome</keyword>
<comment type="caution">
    <text evidence="1">The sequence shown here is derived from an EMBL/GenBank/DDBJ whole genome shotgun (WGS) entry which is preliminary data.</text>
</comment>
<sequence length="98" mass="11290">MDGLLPRVIILRESSGAQQKIYSTRIRPRDEGDEIKRKEKCCHSFEPINIVWRIGSVKCKMSDDRGQGSRGCEDVDSAGIRVWNQFPFSMMPSELERM</sequence>
<accession>A0AAV4P005</accession>
<gene>
    <name evidence="1" type="ORF">CEXT_457871</name>
</gene>